<comment type="caution">
    <text evidence="1">The sequence shown here is derived from an EMBL/GenBank/DDBJ whole genome shotgun (WGS) entry which is preliminary data.</text>
</comment>
<proteinExistence type="predicted"/>
<dbReference type="EMBL" id="JAENIO010000016">
    <property type="protein sequence ID" value="MBK1833993.1"/>
    <property type="molecule type" value="Genomic_DNA"/>
</dbReference>
<organism evidence="1 2">
    <name type="scientific">Roseibacillus ishigakijimensis</name>
    <dbReference type="NCBI Taxonomy" id="454146"/>
    <lineage>
        <taxon>Bacteria</taxon>
        <taxon>Pseudomonadati</taxon>
        <taxon>Verrucomicrobiota</taxon>
        <taxon>Verrucomicrobiia</taxon>
        <taxon>Verrucomicrobiales</taxon>
        <taxon>Verrucomicrobiaceae</taxon>
        <taxon>Roseibacillus</taxon>
    </lineage>
</organism>
<accession>A0A934RND1</accession>
<sequence length="307" mass="33235">MPVLCLLVFFGLLSVGGGQGEVFRISRVVAVAGEGVERHSLIVDEREEVLLVAAEAIVTEKDVRQVTPDYARPGVLMFDLYEEGGERLRKATAALEPGRERLAYFYQGRLLAAPWLQGKTGAQFMVTGLAEMTLSELMAMADTICQREVSSAAEGATDGPGVERPVDDDELRAGEEETRLEIIFPEGELAAFTTVEEVVAFFEAAKIVDSGQGLSPADLRLLTAMALNLANLAEGKGRGEIRIDCDLLRCLAHQLPDMGLLCRKAMGERVSLLQVRTVLWPYGFEGKALPAPSETLFPRLGPGAGEQ</sequence>
<dbReference type="Proteomes" id="UP000604083">
    <property type="component" value="Unassembled WGS sequence"/>
</dbReference>
<name>A0A934RND1_9BACT</name>
<keyword evidence="2" id="KW-1185">Reference proteome</keyword>
<dbReference type="RefSeq" id="WP_200391428.1">
    <property type="nucleotide sequence ID" value="NZ_JAENIO010000016.1"/>
</dbReference>
<protein>
    <submittedName>
        <fullName evidence="1">Uncharacterized protein</fullName>
    </submittedName>
</protein>
<evidence type="ECO:0000313" key="1">
    <source>
        <dbReference type="EMBL" id="MBK1833993.1"/>
    </source>
</evidence>
<dbReference type="AlphaFoldDB" id="A0A934RND1"/>
<gene>
    <name evidence="1" type="ORF">JIN78_07970</name>
</gene>
<reference evidence="1" key="1">
    <citation type="submission" date="2021-01" db="EMBL/GenBank/DDBJ databases">
        <title>Modified the classification status of verrucomicrobia.</title>
        <authorList>
            <person name="Feng X."/>
        </authorList>
    </citation>
    <scope>NUCLEOTIDE SEQUENCE</scope>
    <source>
        <strain evidence="1">KCTC 12986</strain>
    </source>
</reference>
<evidence type="ECO:0000313" key="2">
    <source>
        <dbReference type="Proteomes" id="UP000604083"/>
    </source>
</evidence>